<reference evidence="3" key="1">
    <citation type="submission" date="2021-01" db="EMBL/GenBank/DDBJ databases">
        <title>KCTC 19127 draft genome.</title>
        <authorList>
            <person name="An D."/>
        </authorList>
    </citation>
    <scope>NUCLEOTIDE SEQUENCE</scope>
    <source>
        <strain evidence="3">KCTC 19127</strain>
    </source>
</reference>
<keyword evidence="4" id="KW-1185">Reference proteome</keyword>
<name>A0A939C118_9ACTN</name>
<evidence type="ECO:0000313" key="4">
    <source>
        <dbReference type="Proteomes" id="UP000663801"/>
    </source>
</evidence>
<feature type="domain" description="D-alanyl-D-alanine carboxypeptidase-like core" evidence="2">
    <location>
        <begin position="60"/>
        <end position="149"/>
    </location>
</feature>
<evidence type="ECO:0000313" key="3">
    <source>
        <dbReference type="EMBL" id="MBM9474975.1"/>
    </source>
</evidence>
<evidence type="ECO:0000256" key="1">
    <source>
        <dbReference type="SAM" id="MobiDB-lite"/>
    </source>
</evidence>
<feature type="compositionally biased region" description="Low complexity" evidence="1">
    <location>
        <begin position="1"/>
        <end position="27"/>
    </location>
</feature>
<keyword evidence="3" id="KW-0645">Protease</keyword>
<dbReference type="InterPro" id="IPR003709">
    <property type="entry name" value="VanY-like_core_dom"/>
</dbReference>
<dbReference type="InterPro" id="IPR009045">
    <property type="entry name" value="Zn_M74/Hedgehog-like"/>
</dbReference>
<dbReference type="InterPro" id="IPR052179">
    <property type="entry name" value="DD-CPase-like"/>
</dbReference>
<dbReference type="GO" id="GO:0004180">
    <property type="term" value="F:carboxypeptidase activity"/>
    <property type="evidence" value="ECO:0007669"/>
    <property type="project" value="UniProtKB-KW"/>
</dbReference>
<dbReference type="SUPFAM" id="SSF55166">
    <property type="entry name" value="Hedgehog/DD-peptidase"/>
    <property type="match status" value="1"/>
</dbReference>
<dbReference type="PANTHER" id="PTHR34385">
    <property type="entry name" value="D-ALANYL-D-ALANINE CARBOXYPEPTIDASE"/>
    <property type="match status" value="1"/>
</dbReference>
<dbReference type="Gene3D" id="3.30.1380.10">
    <property type="match status" value="1"/>
</dbReference>
<evidence type="ECO:0000259" key="2">
    <source>
        <dbReference type="Pfam" id="PF02557"/>
    </source>
</evidence>
<proteinExistence type="predicted"/>
<sequence length="179" mass="18509">MPAVPAPSAAAAPVAPPAEATPASSAPIDRNDPVAVVAGPEGGARCSAATEYADESGEGLDPAVAAAWDAARRAATDAGVHLCLADGKRSWDQQVAIAQDYVDKYGAETAKKYALPPESSEHVRGLAVDVQPASAYTWLEARKGSDGFCRTYDNEPWHFEWSAAHITEGCPATVAHPAG</sequence>
<dbReference type="RefSeq" id="WP_205255123.1">
    <property type="nucleotide sequence ID" value="NZ_JAERWL010000001.1"/>
</dbReference>
<comment type="caution">
    <text evidence="3">The sequence shown here is derived from an EMBL/GenBank/DDBJ whole genome shotgun (WGS) entry which is preliminary data.</text>
</comment>
<protein>
    <submittedName>
        <fullName evidence="3">D-alanyl-D-alanine carboxypeptidase family protein</fullName>
    </submittedName>
</protein>
<feature type="region of interest" description="Disordered" evidence="1">
    <location>
        <begin position="1"/>
        <end position="41"/>
    </location>
</feature>
<organism evidence="3 4">
    <name type="scientific">Nakamurella flavida</name>
    <dbReference type="NCBI Taxonomy" id="363630"/>
    <lineage>
        <taxon>Bacteria</taxon>
        <taxon>Bacillati</taxon>
        <taxon>Actinomycetota</taxon>
        <taxon>Actinomycetes</taxon>
        <taxon>Nakamurellales</taxon>
        <taxon>Nakamurellaceae</taxon>
        <taxon>Nakamurella</taxon>
    </lineage>
</organism>
<dbReference type="Proteomes" id="UP000663801">
    <property type="component" value="Unassembled WGS sequence"/>
</dbReference>
<accession>A0A939C118</accession>
<gene>
    <name evidence="3" type="ORF">JL107_00820</name>
</gene>
<dbReference type="EMBL" id="JAERWL010000001">
    <property type="protein sequence ID" value="MBM9474975.1"/>
    <property type="molecule type" value="Genomic_DNA"/>
</dbReference>
<dbReference type="PANTHER" id="PTHR34385:SF1">
    <property type="entry name" value="PEPTIDOGLYCAN L-ALANYL-D-GLUTAMATE ENDOPEPTIDASE CWLK"/>
    <property type="match status" value="1"/>
</dbReference>
<keyword evidence="3" id="KW-0121">Carboxypeptidase</keyword>
<dbReference type="Pfam" id="PF02557">
    <property type="entry name" value="VanY"/>
    <property type="match status" value="1"/>
</dbReference>
<keyword evidence="3" id="KW-0378">Hydrolase</keyword>
<dbReference type="AlphaFoldDB" id="A0A939C118"/>
<dbReference type="GO" id="GO:0006508">
    <property type="term" value="P:proteolysis"/>
    <property type="evidence" value="ECO:0007669"/>
    <property type="project" value="InterPro"/>
</dbReference>